<feature type="transmembrane region" description="Helical" evidence="2">
    <location>
        <begin position="6"/>
        <end position="35"/>
    </location>
</feature>
<accession>A0AAD7EM31</accession>
<dbReference type="AlphaFoldDB" id="A0AAD7EM31"/>
<evidence type="ECO:0000256" key="1">
    <source>
        <dbReference type="SAM" id="MobiDB-lite"/>
    </source>
</evidence>
<evidence type="ECO:0000259" key="3">
    <source>
        <dbReference type="Pfam" id="PF20152"/>
    </source>
</evidence>
<sequence>MAQDNLNTILLITVLSSWLNISMYTLEIVLCWQYFARPSRPLVHKIGVGVLIFFDTVCTVAGGINACVAVLRLPITDLRLLLAPLATQIFTTYVSAAISQLFLTNLFFVLTGNRIVAGLLLILIFVHLGFSWASAIDSLTTLNLGGMTFTTTTVGAVSCAATDVIIAASLSWKFWMMMAGTARKASTRSLIRRILILTVSSGAICAGNTLLMMILLLRGNEFFEFFFSCQGRVYALTLLGNFLVGIPGRTPNNSARVETSFSNNVVVFRTMGVETTVDATPKSTLERPVRSQNWNTPYDNHDCDSVQLDDLTLAQANRESKRDPERDWVL</sequence>
<proteinExistence type="predicted"/>
<dbReference type="Pfam" id="PF20152">
    <property type="entry name" value="DUF6534"/>
    <property type="match status" value="1"/>
</dbReference>
<feature type="transmembrane region" description="Helical" evidence="2">
    <location>
        <begin position="81"/>
        <end position="103"/>
    </location>
</feature>
<feature type="transmembrane region" description="Helical" evidence="2">
    <location>
        <begin position="194"/>
        <end position="216"/>
    </location>
</feature>
<gene>
    <name evidence="4" type="ORF">DFH08DRAFT_877812</name>
</gene>
<evidence type="ECO:0000256" key="2">
    <source>
        <dbReference type="SAM" id="Phobius"/>
    </source>
</evidence>
<protein>
    <recommendedName>
        <fullName evidence="3">DUF6534 domain-containing protein</fullName>
    </recommendedName>
</protein>
<comment type="caution">
    <text evidence="4">The sequence shown here is derived from an EMBL/GenBank/DDBJ whole genome shotgun (WGS) entry which is preliminary data.</text>
</comment>
<keyword evidence="5" id="KW-1185">Reference proteome</keyword>
<organism evidence="4 5">
    <name type="scientific">Mycena albidolilacea</name>
    <dbReference type="NCBI Taxonomy" id="1033008"/>
    <lineage>
        <taxon>Eukaryota</taxon>
        <taxon>Fungi</taxon>
        <taxon>Dikarya</taxon>
        <taxon>Basidiomycota</taxon>
        <taxon>Agaricomycotina</taxon>
        <taxon>Agaricomycetes</taxon>
        <taxon>Agaricomycetidae</taxon>
        <taxon>Agaricales</taxon>
        <taxon>Marasmiineae</taxon>
        <taxon>Mycenaceae</taxon>
        <taxon>Mycena</taxon>
    </lineage>
</organism>
<feature type="transmembrane region" description="Helical" evidence="2">
    <location>
        <begin position="153"/>
        <end position="174"/>
    </location>
</feature>
<dbReference type="InterPro" id="IPR045339">
    <property type="entry name" value="DUF6534"/>
</dbReference>
<evidence type="ECO:0000313" key="4">
    <source>
        <dbReference type="EMBL" id="KAJ7337018.1"/>
    </source>
</evidence>
<feature type="region of interest" description="Disordered" evidence="1">
    <location>
        <begin position="280"/>
        <end position="301"/>
    </location>
</feature>
<keyword evidence="2" id="KW-0472">Membrane</keyword>
<dbReference type="Proteomes" id="UP001218218">
    <property type="component" value="Unassembled WGS sequence"/>
</dbReference>
<keyword evidence="2" id="KW-1133">Transmembrane helix</keyword>
<name>A0AAD7EM31_9AGAR</name>
<reference evidence="4" key="1">
    <citation type="submission" date="2023-03" db="EMBL/GenBank/DDBJ databases">
        <title>Massive genome expansion in bonnet fungi (Mycena s.s.) driven by repeated elements and novel gene families across ecological guilds.</title>
        <authorList>
            <consortium name="Lawrence Berkeley National Laboratory"/>
            <person name="Harder C.B."/>
            <person name="Miyauchi S."/>
            <person name="Viragh M."/>
            <person name="Kuo A."/>
            <person name="Thoen E."/>
            <person name="Andreopoulos B."/>
            <person name="Lu D."/>
            <person name="Skrede I."/>
            <person name="Drula E."/>
            <person name="Henrissat B."/>
            <person name="Morin E."/>
            <person name="Kohler A."/>
            <person name="Barry K."/>
            <person name="LaButti K."/>
            <person name="Morin E."/>
            <person name="Salamov A."/>
            <person name="Lipzen A."/>
            <person name="Mereny Z."/>
            <person name="Hegedus B."/>
            <person name="Baldrian P."/>
            <person name="Stursova M."/>
            <person name="Weitz H."/>
            <person name="Taylor A."/>
            <person name="Grigoriev I.V."/>
            <person name="Nagy L.G."/>
            <person name="Martin F."/>
            <person name="Kauserud H."/>
        </authorList>
    </citation>
    <scope>NUCLEOTIDE SEQUENCE</scope>
    <source>
        <strain evidence="4">CBHHK002</strain>
    </source>
</reference>
<dbReference type="EMBL" id="JARIHO010000030">
    <property type="protein sequence ID" value="KAJ7337018.1"/>
    <property type="molecule type" value="Genomic_DNA"/>
</dbReference>
<feature type="transmembrane region" description="Helical" evidence="2">
    <location>
        <begin position="115"/>
        <end position="133"/>
    </location>
</feature>
<feature type="transmembrane region" description="Helical" evidence="2">
    <location>
        <begin position="47"/>
        <end position="75"/>
    </location>
</feature>
<feature type="domain" description="DUF6534" evidence="3">
    <location>
        <begin position="160"/>
        <end position="241"/>
    </location>
</feature>
<keyword evidence="2" id="KW-0812">Transmembrane</keyword>
<evidence type="ECO:0000313" key="5">
    <source>
        <dbReference type="Proteomes" id="UP001218218"/>
    </source>
</evidence>